<reference evidence="3 4" key="1">
    <citation type="submission" date="2024-06" db="EMBL/GenBank/DDBJ databases">
        <title>Soil Sphingobacterium thalpophilum.</title>
        <authorList>
            <person name="Yang J."/>
            <person name="Li J."/>
        </authorList>
    </citation>
    <scope>NUCLEOTIDE SEQUENCE [LARGE SCALE GENOMIC DNA]</scope>
    <source>
        <strain evidence="3 4">22g91tb</strain>
    </source>
</reference>
<comment type="caution">
    <text evidence="3">The sequence shown here is derived from an EMBL/GenBank/DDBJ whole genome shotgun (WGS) entry which is preliminary data.</text>
</comment>
<dbReference type="Pfam" id="PF03544">
    <property type="entry name" value="TonB_C"/>
    <property type="match status" value="1"/>
</dbReference>
<name>A0ABV4HJN9_9SPHI</name>
<sequence>MKKLDTFKILAATVLLLTATAAFCQVDNRSITDTLTKALKLPTRKETGKKILKGVYRFTVETDGTVRDVQVKDSMGFGVDEEVIKKLKASKNWKVVTFDGEPRRIDYSLPINITLPKK</sequence>
<dbReference type="EMBL" id="JBEOQB010000010">
    <property type="protein sequence ID" value="MEZ0454765.1"/>
    <property type="molecule type" value="Genomic_DNA"/>
</dbReference>
<accession>A0ABV4HJN9</accession>
<dbReference type="Gene3D" id="3.30.1150.10">
    <property type="match status" value="1"/>
</dbReference>
<evidence type="ECO:0000259" key="2">
    <source>
        <dbReference type="Pfam" id="PF03544"/>
    </source>
</evidence>
<protein>
    <submittedName>
        <fullName evidence="3">Energy transducer TonB</fullName>
    </submittedName>
</protein>
<evidence type="ECO:0000256" key="1">
    <source>
        <dbReference type="SAM" id="SignalP"/>
    </source>
</evidence>
<feature type="domain" description="TonB C-terminal" evidence="2">
    <location>
        <begin position="55"/>
        <end position="112"/>
    </location>
</feature>
<dbReference type="InterPro" id="IPR037682">
    <property type="entry name" value="TonB_C"/>
</dbReference>
<dbReference type="Proteomes" id="UP001566204">
    <property type="component" value="Unassembled WGS sequence"/>
</dbReference>
<dbReference type="RefSeq" id="WP_370483467.1">
    <property type="nucleotide sequence ID" value="NZ_JBEOQA010000002.1"/>
</dbReference>
<dbReference type="SUPFAM" id="SSF74653">
    <property type="entry name" value="TolA/TonB C-terminal domain"/>
    <property type="match status" value="1"/>
</dbReference>
<evidence type="ECO:0000313" key="3">
    <source>
        <dbReference type="EMBL" id="MEZ0454765.1"/>
    </source>
</evidence>
<organism evidence="3 4">
    <name type="scientific">Sphingobacterium thalpophilum</name>
    <dbReference type="NCBI Taxonomy" id="259"/>
    <lineage>
        <taxon>Bacteria</taxon>
        <taxon>Pseudomonadati</taxon>
        <taxon>Bacteroidota</taxon>
        <taxon>Sphingobacteriia</taxon>
        <taxon>Sphingobacteriales</taxon>
        <taxon>Sphingobacteriaceae</taxon>
        <taxon>Sphingobacterium</taxon>
    </lineage>
</organism>
<keyword evidence="4" id="KW-1185">Reference proteome</keyword>
<proteinExistence type="predicted"/>
<feature type="chain" id="PRO_5047065803" evidence="1">
    <location>
        <begin position="25"/>
        <end position="118"/>
    </location>
</feature>
<gene>
    <name evidence="3" type="ORF">ABTW24_24465</name>
</gene>
<feature type="signal peptide" evidence="1">
    <location>
        <begin position="1"/>
        <end position="24"/>
    </location>
</feature>
<evidence type="ECO:0000313" key="4">
    <source>
        <dbReference type="Proteomes" id="UP001566204"/>
    </source>
</evidence>
<keyword evidence="1" id="KW-0732">Signal</keyword>